<dbReference type="PANTHER" id="PTHR43818:SF11">
    <property type="entry name" value="BCDNA.GH03377"/>
    <property type="match status" value="1"/>
</dbReference>
<evidence type="ECO:0000313" key="5">
    <source>
        <dbReference type="Proteomes" id="UP000275368"/>
    </source>
</evidence>
<feature type="domain" description="Gfo/Idh/MocA-like oxidoreductase N-terminal" evidence="2">
    <location>
        <begin position="2"/>
        <end position="118"/>
    </location>
</feature>
<dbReference type="SUPFAM" id="SSF51735">
    <property type="entry name" value="NAD(P)-binding Rossmann-fold domains"/>
    <property type="match status" value="1"/>
</dbReference>
<dbReference type="GO" id="GO:0016491">
    <property type="term" value="F:oxidoreductase activity"/>
    <property type="evidence" value="ECO:0007669"/>
    <property type="project" value="UniProtKB-KW"/>
</dbReference>
<evidence type="ECO:0000256" key="1">
    <source>
        <dbReference type="ARBA" id="ARBA00023002"/>
    </source>
</evidence>
<dbReference type="KEGG" id="pbk:Back11_62920"/>
<dbReference type="AlphaFoldDB" id="A0A3G9J185"/>
<keyword evidence="5" id="KW-1185">Reference proteome</keyword>
<evidence type="ECO:0000259" key="2">
    <source>
        <dbReference type="Pfam" id="PF01408"/>
    </source>
</evidence>
<dbReference type="InterPro" id="IPR000683">
    <property type="entry name" value="Gfo/Idh/MocA-like_OxRdtase_N"/>
</dbReference>
<proteinExistence type="predicted"/>
<organism evidence="4 5">
    <name type="scientific">Paenibacillus baekrokdamisoli</name>
    <dbReference type="NCBI Taxonomy" id="1712516"/>
    <lineage>
        <taxon>Bacteria</taxon>
        <taxon>Bacillati</taxon>
        <taxon>Bacillota</taxon>
        <taxon>Bacilli</taxon>
        <taxon>Bacillales</taxon>
        <taxon>Paenibacillaceae</taxon>
        <taxon>Paenibacillus</taxon>
    </lineage>
</organism>
<name>A0A3G9J185_9BACL</name>
<dbReference type="InterPro" id="IPR055170">
    <property type="entry name" value="GFO_IDH_MocA-like_dom"/>
</dbReference>
<dbReference type="RefSeq" id="WP_125665491.1">
    <property type="nucleotide sequence ID" value="NZ_AP019308.1"/>
</dbReference>
<dbReference type="EMBL" id="AP019308">
    <property type="protein sequence ID" value="BBH24947.1"/>
    <property type="molecule type" value="Genomic_DNA"/>
</dbReference>
<dbReference type="Gene3D" id="3.40.50.720">
    <property type="entry name" value="NAD(P)-binding Rossmann-like Domain"/>
    <property type="match status" value="1"/>
</dbReference>
<dbReference type="Pfam" id="PF01408">
    <property type="entry name" value="GFO_IDH_MocA"/>
    <property type="match status" value="1"/>
</dbReference>
<evidence type="ECO:0000259" key="3">
    <source>
        <dbReference type="Pfam" id="PF22725"/>
    </source>
</evidence>
<gene>
    <name evidence="4" type="ORF">Back11_62920</name>
</gene>
<dbReference type="PANTHER" id="PTHR43818">
    <property type="entry name" value="BCDNA.GH03377"/>
    <property type="match status" value="1"/>
</dbReference>
<evidence type="ECO:0000313" key="4">
    <source>
        <dbReference type="EMBL" id="BBH24947.1"/>
    </source>
</evidence>
<dbReference type="Pfam" id="PF22725">
    <property type="entry name" value="GFO_IDH_MocA_C3"/>
    <property type="match status" value="1"/>
</dbReference>
<dbReference type="InterPro" id="IPR050463">
    <property type="entry name" value="Gfo/Idh/MocA_oxidrdct_glycsds"/>
</dbReference>
<dbReference type="Gene3D" id="3.30.360.10">
    <property type="entry name" value="Dihydrodipicolinate Reductase, domain 2"/>
    <property type="match status" value="1"/>
</dbReference>
<accession>A0A3G9J185</accession>
<feature type="domain" description="GFO/IDH/MocA-like oxidoreductase" evidence="3">
    <location>
        <begin position="132"/>
        <end position="254"/>
    </location>
</feature>
<dbReference type="InterPro" id="IPR036291">
    <property type="entry name" value="NAD(P)-bd_dom_sf"/>
</dbReference>
<dbReference type="GO" id="GO:0000166">
    <property type="term" value="F:nucleotide binding"/>
    <property type="evidence" value="ECO:0007669"/>
    <property type="project" value="InterPro"/>
</dbReference>
<sequence length="340" mass="37380">MLRVGIAGIGWVAEEHINAYRNNPHMQVAAMCGTNMPRLQARAKNLRLDDASLYDDFYKMVENPDIDIISICTPHHLHEEQAIAAAKAGKHILLEKPIALSEQGLFKVKEAVLASGVKSVTGFVLRWNPYVQMVERLMNNDLIGRPFLAEVTYYQGLGDWYRGFDWIRRKEFGGSVLLAAGCHAVDVLLLAVGALPTEVSAYAVKTDCGLEYPSTVAAIVKFDNGAIGRVTCSLDSKIPYAFHLHMLGTKGALRDNRLYADLFQGQTDEIVIPTLLPGSADVHHFPFQGEIDHLVDCILHDKESFVSIPKACTSHMICLAADRSVESGRPVGIGLDGLQQ</sequence>
<dbReference type="OrthoDB" id="9783105at2"/>
<protein>
    <submittedName>
        <fullName evidence="4">Dehydrogenase</fullName>
    </submittedName>
</protein>
<keyword evidence="1" id="KW-0560">Oxidoreductase</keyword>
<dbReference type="Proteomes" id="UP000275368">
    <property type="component" value="Chromosome"/>
</dbReference>
<reference evidence="4 5" key="1">
    <citation type="submission" date="2018-11" db="EMBL/GenBank/DDBJ databases">
        <title>Complete genome sequence of Paenibacillus baekrokdamisoli strain KCTC 33723.</title>
        <authorList>
            <person name="Kang S.W."/>
            <person name="Lee K.C."/>
            <person name="Kim K.K."/>
            <person name="Kim J.S."/>
            <person name="Kim D.S."/>
            <person name="Ko S.H."/>
            <person name="Yang S.H."/>
            <person name="Lee J.S."/>
        </authorList>
    </citation>
    <scope>NUCLEOTIDE SEQUENCE [LARGE SCALE GENOMIC DNA]</scope>
    <source>
        <strain evidence="4 5">KCTC 33723</strain>
    </source>
</reference>
<dbReference type="SUPFAM" id="SSF55347">
    <property type="entry name" value="Glyceraldehyde-3-phosphate dehydrogenase-like, C-terminal domain"/>
    <property type="match status" value="1"/>
</dbReference>